<proteinExistence type="predicted"/>
<keyword evidence="1 2" id="KW-0732">Signal</keyword>
<sequence>MMKKHYLIINLFLSSIISFAQQNPFYVGHSLVNQDMPAMTQALAVNASKTSSFGYQIINGSSLQYNYNNAAGAQGTSFFNAFPAGNFNKLIVTEAVPLQNHLTWSASYQYANNFYTYAKNNNSGKPLKFYIYETWHCINSGILGTNGTTYGCAYDDSQNSTLLWYPRLKADFPLWTGIVNSVRSQNNTDTQIWMVPAGQAMYNLATLINAGSVPGISSIRELFKDDIHLTNKGNYFIACVMFSCIYEQSPQGLTNSLNTIYGTAYDDMPTTAQATIMQRIAWDTVTSLSSWTGIQSLDVVEFNKDKKAIVYYIKNHLLTLDFKAFDPKNINIFNALGQKVLSAVTNETHVVIDVSGLATGVYYMKNNQTNVGKFSR</sequence>
<organism evidence="4 5">
    <name type="scientific">Flavobacterium muglaense</name>
    <dbReference type="NCBI Taxonomy" id="2764716"/>
    <lineage>
        <taxon>Bacteria</taxon>
        <taxon>Pseudomonadati</taxon>
        <taxon>Bacteroidota</taxon>
        <taxon>Flavobacteriia</taxon>
        <taxon>Flavobacteriales</taxon>
        <taxon>Flavobacteriaceae</taxon>
        <taxon>Flavobacterium</taxon>
    </lineage>
</organism>
<evidence type="ECO:0000313" key="4">
    <source>
        <dbReference type="EMBL" id="MBC5844247.1"/>
    </source>
</evidence>
<dbReference type="AlphaFoldDB" id="A0A923MZF3"/>
<protein>
    <submittedName>
        <fullName evidence="4">T9SS type A sorting domain-containing protein</fullName>
    </submittedName>
</protein>
<feature type="chain" id="PRO_5037863724" evidence="2">
    <location>
        <begin position="21"/>
        <end position="376"/>
    </location>
</feature>
<evidence type="ECO:0000313" key="5">
    <source>
        <dbReference type="Proteomes" id="UP000641454"/>
    </source>
</evidence>
<dbReference type="EMBL" id="JACRUL010000013">
    <property type="protein sequence ID" value="MBC5844247.1"/>
    <property type="molecule type" value="Genomic_DNA"/>
</dbReference>
<keyword evidence="5" id="KW-1185">Reference proteome</keyword>
<name>A0A923MZF3_9FLAO</name>
<evidence type="ECO:0000259" key="3">
    <source>
        <dbReference type="Pfam" id="PF18962"/>
    </source>
</evidence>
<dbReference type="Pfam" id="PF18962">
    <property type="entry name" value="Por_Secre_tail"/>
    <property type="match status" value="1"/>
</dbReference>
<evidence type="ECO:0000256" key="2">
    <source>
        <dbReference type="SAM" id="SignalP"/>
    </source>
</evidence>
<reference evidence="4 5" key="1">
    <citation type="submission" date="2020-08" db="EMBL/GenBank/DDBJ databases">
        <title>Description of novel Flavobacterium F-392 isolate.</title>
        <authorList>
            <person name="Saticioglu I.B."/>
            <person name="Duman M."/>
            <person name="Altun S."/>
        </authorList>
    </citation>
    <scope>NUCLEOTIDE SEQUENCE [LARGE SCALE GENOMIC DNA]</scope>
    <source>
        <strain evidence="4 5">F-392</strain>
    </source>
</reference>
<gene>
    <name evidence="4" type="ORF">H8R25_07335</name>
</gene>
<dbReference type="GO" id="GO:0016788">
    <property type="term" value="F:hydrolase activity, acting on ester bonds"/>
    <property type="evidence" value="ECO:0007669"/>
    <property type="project" value="UniProtKB-ARBA"/>
</dbReference>
<feature type="domain" description="Secretion system C-terminal sorting" evidence="3">
    <location>
        <begin position="328"/>
        <end position="370"/>
    </location>
</feature>
<dbReference type="Proteomes" id="UP000641454">
    <property type="component" value="Unassembled WGS sequence"/>
</dbReference>
<comment type="caution">
    <text evidence="4">The sequence shown here is derived from an EMBL/GenBank/DDBJ whole genome shotgun (WGS) entry which is preliminary data.</text>
</comment>
<feature type="signal peptide" evidence="2">
    <location>
        <begin position="1"/>
        <end position="20"/>
    </location>
</feature>
<evidence type="ECO:0000256" key="1">
    <source>
        <dbReference type="ARBA" id="ARBA00022729"/>
    </source>
</evidence>
<dbReference type="NCBIfam" id="TIGR04183">
    <property type="entry name" value="Por_Secre_tail"/>
    <property type="match status" value="1"/>
</dbReference>
<dbReference type="InterPro" id="IPR036514">
    <property type="entry name" value="SGNH_hydro_sf"/>
</dbReference>
<accession>A0A923MZF3</accession>
<dbReference type="InterPro" id="IPR026444">
    <property type="entry name" value="Secre_tail"/>
</dbReference>
<dbReference type="RefSeq" id="WP_187017918.1">
    <property type="nucleotide sequence ID" value="NZ_JACRUK010000013.1"/>
</dbReference>
<dbReference type="Gene3D" id="3.40.50.1110">
    <property type="entry name" value="SGNH hydrolase"/>
    <property type="match status" value="1"/>
</dbReference>